<dbReference type="EnsemblFungi" id="FOXG_05697T0">
    <property type="protein sequence ID" value="FOXG_05697P0"/>
    <property type="gene ID" value="FOXG_05697"/>
</dbReference>
<organism evidence="1 2">
    <name type="scientific">Fusarium oxysporum (strain Fo5176)</name>
    <name type="common">Fusarium vascular wilt</name>
    <dbReference type="NCBI Taxonomy" id="660025"/>
    <lineage>
        <taxon>Eukaryota</taxon>
        <taxon>Fungi</taxon>
        <taxon>Dikarya</taxon>
        <taxon>Ascomycota</taxon>
        <taxon>Pezizomycotina</taxon>
        <taxon>Sordariomycetes</taxon>
        <taxon>Hypocreomycetidae</taxon>
        <taxon>Hypocreales</taxon>
        <taxon>Nectriaceae</taxon>
        <taxon>Fusarium</taxon>
        <taxon>Fusarium oxysporum species complex</taxon>
    </lineage>
</organism>
<proteinExistence type="predicted"/>
<accession>A0A0D2XP12</accession>
<dbReference type="Proteomes" id="UP000002489">
    <property type="component" value="Unassembled WGS sequence"/>
</dbReference>
<dbReference type="AlphaFoldDB" id="A0A0D2XP12"/>
<name>A0A0D2XP12_FUSOF</name>
<reference evidence="2" key="1">
    <citation type="journal article" date="2012" name="Mol. Plant Microbe Interact.">
        <title>A highly conserved effector in Fusarium oxysporum is required for full virulence on Arabidopsis.</title>
        <authorList>
            <person name="Thatcher L.F."/>
            <person name="Gardiner D.M."/>
            <person name="Kazan K."/>
            <person name="Manners J."/>
        </authorList>
    </citation>
    <scope>NUCLEOTIDE SEQUENCE [LARGE SCALE GENOMIC DNA]</scope>
    <source>
        <strain evidence="2">Fo5176</strain>
    </source>
</reference>
<evidence type="ECO:0000313" key="2">
    <source>
        <dbReference type="Proteomes" id="UP000002489"/>
    </source>
</evidence>
<protein>
    <submittedName>
        <fullName evidence="1">Uncharacterized protein</fullName>
    </submittedName>
</protein>
<reference evidence="1" key="2">
    <citation type="submission" date="2025-08" db="UniProtKB">
        <authorList>
            <consortium name="EnsemblFungi"/>
        </authorList>
    </citation>
    <scope>IDENTIFICATION</scope>
    <source>
        <strain evidence="1">4287 / CBS 123668 / FGSC 9935 / NRRL 34936</strain>
    </source>
</reference>
<evidence type="ECO:0000313" key="1">
    <source>
        <dbReference type="EnsemblFungi" id="FOXG_05697P0"/>
    </source>
</evidence>
<sequence length="178" mass="20179">MEDFLNSLGSVDSFESTEIYAAASQERETFVWPMGDEEEIPVLDDVPDFPPELLHPNVPHSSKTEHILKLGRVFFIPNDPMMRLHNPRSQVGIRLRRFSQHISKTLGIKDRDANLETPHFMILHYNITDVDRNDLENSSPLCPAMFGGVRAAPKTSAIHVGSLWRIPSPTEVRRAPRA</sequence>